<dbReference type="Proteomes" id="UP000238348">
    <property type="component" value="Chromosome"/>
</dbReference>
<gene>
    <name evidence="2" type="ORF">SOCE26_023350</name>
</gene>
<proteinExistence type="predicted"/>
<feature type="domain" description="CHAT" evidence="1">
    <location>
        <begin position="62"/>
        <end position="371"/>
    </location>
</feature>
<dbReference type="InterPro" id="IPR024983">
    <property type="entry name" value="CHAT_dom"/>
</dbReference>
<dbReference type="OrthoDB" id="5483063at2"/>
<evidence type="ECO:0000313" key="3">
    <source>
        <dbReference type="Proteomes" id="UP000238348"/>
    </source>
</evidence>
<evidence type="ECO:0000313" key="2">
    <source>
        <dbReference type="EMBL" id="AUX40933.1"/>
    </source>
</evidence>
<evidence type="ECO:0000259" key="1">
    <source>
        <dbReference type="Pfam" id="PF12770"/>
    </source>
</evidence>
<dbReference type="Pfam" id="PF12770">
    <property type="entry name" value="CHAT"/>
    <property type="match status" value="1"/>
</dbReference>
<accession>A0A2L0ENQ3</accession>
<dbReference type="EMBL" id="CP012673">
    <property type="protein sequence ID" value="AUX40933.1"/>
    <property type="molecule type" value="Genomic_DNA"/>
</dbReference>
<organism evidence="2 3">
    <name type="scientific">Sorangium cellulosum</name>
    <name type="common">Polyangium cellulosum</name>
    <dbReference type="NCBI Taxonomy" id="56"/>
    <lineage>
        <taxon>Bacteria</taxon>
        <taxon>Pseudomonadati</taxon>
        <taxon>Myxococcota</taxon>
        <taxon>Polyangia</taxon>
        <taxon>Polyangiales</taxon>
        <taxon>Polyangiaceae</taxon>
        <taxon>Sorangium</taxon>
    </lineage>
</organism>
<dbReference type="AlphaFoldDB" id="A0A2L0ENQ3"/>
<protein>
    <recommendedName>
        <fullName evidence="1">CHAT domain-containing protein</fullName>
    </recommendedName>
</protein>
<reference evidence="2 3" key="1">
    <citation type="submission" date="2015-09" db="EMBL/GenBank/DDBJ databases">
        <title>Sorangium comparison.</title>
        <authorList>
            <person name="Zaburannyi N."/>
            <person name="Bunk B."/>
            <person name="Overmann J."/>
            <person name="Mueller R."/>
        </authorList>
    </citation>
    <scope>NUCLEOTIDE SEQUENCE [LARGE SCALE GENOMIC DNA]</scope>
    <source>
        <strain evidence="2 3">So ce26</strain>
    </source>
</reference>
<sequence>MRDPEFVVDIEPGGAARLRLCVHAPDLAPIDDEVERSLPSLLPADLDELRSGYGSERMTETVAAQVTDWLLQNDLRGHLGTALRAATQPFRIVIRPHPEVASYLADIPFELLKFGADPLALQPWVRAIVHSLKRRSAAPWPAQRRSWPFRVLLVRTNPGDLGGMVPPVLPVRERILDIARERGLADVVEVTVLSSEAGDRRPVTYDAFRAELRDTSYSLLIYLGHGDLQDVGFEGFPPIGVLQFEVAGSSYANPIRADQIRSELQNRPIPVVVLAGCTTAASDALKQRLPQWMRGCQSVAQSLIHGASGVDCAIGMRHRLETTDAERFLQAFIRSLLQQSPGDVERAVRAGREEMFAHKAYPPSWAAPVLFRASSPEPLFDFLHAAPAAFDPLDDHDEELRQRAWKALCELPASLPPEGRCFANVLLDGLESAFLKRKLQTGATLLWPERIEARPGSTVTVRVHHQGSLPVSRLEGRLSFPEAISAKAARRASALKEAGMNARFGLDQPGEVQFAIVVSGAGRGPSREPVTLASVPVFEVDLSLPSSTLPAVHALRVDSLDCEPKSLLCGWTNAIVVSPP</sequence>
<dbReference type="RefSeq" id="WP_104978654.1">
    <property type="nucleotide sequence ID" value="NZ_CP012673.1"/>
</dbReference>
<name>A0A2L0ENQ3_SORCE</name>